<reference evidence="2" key="1">
    <citation type="journal article" date="2023" name="Front. Plant Sci.">
        <title>Chromosomal-level genome assembly of Melastoma candidum provides insights into trichome evolution.</title>
        <authorList>
            <person name="Zhong Y."/>
            <person name="Wu W."/>
            <person name="Sun C."/>
            <person name="Zou P."/>
            <person name="Liu Y."/>
            <person name="Dai S."/>
            <person name="Zhou R."/>
        </authorList>
    </citation>
    <scope>NUCLEOTIDE SEQUENCE [LARGE SCALE GENOMIC DNA]</scope>
</reference>
<organism evidence="1 2">
    <name type="scientific">Melastoma candidum</name>
    <dbReference type="NCBI Taxonomy" id="119954"/>
    <lineage>
        <taxon>Eukaryota</taxon>
        <taxon>Viridiplantae</taxon>
        <taxon>Streptophyta</taxon>
        <taxon>Embryophyta</taxon>
        <taxon>Tracheophyta</taxon>
        <taxon>Spermatophyta</taxon>
        <taxon>Magnoliopsida</taxon>
        <taxon>eudicotyledons</taxon>
        <taxon>Gunneridae</taxon>
        <taxon>Pentapetalae</taxon>
        <taxon>rosids</taxon>
        <taxon>malvids</taxon>
        <taxon>Myrtales</taxon>
        <taxon>Melastomataceae</taxon>
        <taxon>Melastomatoideae</taxon>
        <taxon>Melastomateae</taxon>
        <taxon>Melastoma</taxon>
    </lineage>
</organism>
<sequence>MSAGTIVLLLLISQAFTRPAHGVGGAAAGEGGPLEKNNGEVATGSSSSDYSPFVSSSKLSIQIKKGFRGRVTPMPRSGTTSSHTSQHSTAPLSRAPAFDIACSSVILLALFLL</sequence>
<keyword evidence="2" id="KW-1185">Reference proteome</keyword>
<comment type="caution">
    <text evidence="1">The sequence shown here is derived from an EMBL/GenBank/DDBJ whole genome shotgun (WGS) entry which is preliminary data.</text>
</comment>
<evidence type="ECO:0000313" key="2">
    <source>
        <dbReference type="Proteomes" id="UP001057402"/>
    </source>
</evidence>
<dbReference type="Proteomes" id="UP001057402">
    <property type="component" value="Chromosome 3"/>
</dbReference>
<gene>
    <name evidence="1" type="ORF">MLD38_006299</name>
</gene>
<proteinExistence type="predicted"/>
<dbReference type="EMBL" id="CM042882">
    <property type="protein sequence ID" value="KAI4380071.1"/>
    <property type="molecule type" value="Genomic_DNA"/>
</dbReference>
<name>A0ACB9RLS4_9MYRT</name>
<evidence type="ECO:0000313" key="1">
    <source>
        <dbReference type="EMBL" id="KAI4380071.1"/>
    </source>
</evidence>
<protein>
    <submittedName>
        <fullName evidence="1">Uncharacterized protein</fullName>
    </submittedName>
</protein>
<accession>A0ACB9RLS4</accession>